<dbReference type="AlphaFoldDB" id="A0A8K1CH10"/>
<comment type="caution">
    <text evidence="3">The sequence shown here is derived from an EMBL/GenBank/DDBJ whole genome shotgun (WGS) entry which is preliminary data.</text>
</comment>
<protein>
    <recommendedName>
        <fullName evidence="2">EF-hand domain-containing protein</fullName>
    </recommendedName>
</protein>
<keyword evidence="4" id="KW-1185">Reference proteome</keyword>
<dbReference type="Pfam" id="PF14469">
    <property type="entry name" value="AKAP28"/>
    <property type="match status" value="1"/>
</dbReference>
<evidence type="ECO:0000259" key="2">
    <source>
        <dbReference type="PROSITE" id="PS50222"/>
    </source>
</evidence>
<sequence length="612" mass="70184">MSAVAVEGRLTVTNFLKGWVEAKLLTYKFSVQENPQHPQRVHVTFSKPTIEEPAPAAVAHCYFHLDNQLQSVVGFTVESEKHLHSVTDLRFDEKILDHVIRRKLHLKQQRLLDLSDEFSSTRVPSIVKDRADEKREMDREAMEEYLLERFQRKDPYNDGRVSFQDFKDVLYALELPRVTRRDREIILAFVDLDRDDMVDYGALIGIAVDVIDTLMHSRRLGEHDDKDSKHKPSKSESSIAAHDVIEWYHAVHKSRQFYTIDKLEQLLEAFRRVPTPPPSEETGTTDTPDVSKTDDSGDQDGGAIEEAPTVNIKPPDLFVTRRQLRTCLESPQLMLSKPEVNLILSLVEVNATTELIGCAQLGSLYQHVEEMVFRFQYQCFSDRIERFLLQQFTNYESSTLQGASEHLKKRLRQREIRAVIKDMRKLMLNPYQMSHVMVLCEDNPVSADSVMHYEKCVPRIAKYLKEEVDLGALEEKTLAIHTLHQDEEHSQVSLPSEEEVRQIATEVFEAADEGRLGVLSTADFQSSLESLVKALSIRLEDDSGLHALCALADPLGQGRVNYVFFQQLAYPSLRVLLHNKRVARWTETRRTAARNHAEAKAATTEHENSKEE</sequence>
<reference evidence="3" key="1">
    <citation type="submission" date="2019-03" db="EMBL/GenBank/DDBJ databases">
        <title>Long read genome sequence of the mycoparasitic Pythium oligandrum ATCC 38472 isolated from sugarbeet rhizosphere.</title>
        <authorList>
            <person name="Gaulin E."/>
        </authorList>
    </citation>
    <scope>NUCLEOTIDE SEQUENCE</scope>
    <source>
        <strain evidence="3">ATCC 38472_TT</strain>
    </source>
</reference>
<dbReference type="OrthoDB" id="26525at2759"/>
<dbReference type="Proteomes" id="UP000794436">
    <property type="component" value="Unassembled WGS sequence"/>
</dbReference>
<dbReference type="PROSITE" id="PS50222">
    <property type="entry name" value="EF_HAND_2"/>
    <property type="match status" value="1"/>
</dbReference>
<dbReference type="EMBL" id="SPLM01000072">
    <property type="protein sequence ID" value="TMW63399.1"/>
    <property type="molecule type" value="Genomic_DNA"/>
</dbReference>
<feature type="region of interest" description="Disordered" evidence="1">
    <location>
        <begin position="589"/>
        <end position="612"/>
    </location>
</feature>
<feature type="region of interest" description="Disordered" evidence="1">
    <location>
        <begin position="272"/>
        <end position="309"/>
    </location>
</feature>
<dbReference type="SUPFAM" id="SSF47473">
    <property type="entry name" value="EF-hand"/>
    <property type="match status" value="1"/>
</dbReference>
<evidence type="ECO:0000313" key="3">
    <source>
        <dbReference type="EMBL" id="TMW63399.1"/>
    </source>
</evidence>
<evidence type="ECO:0000313" key="4">
    <source>
        <dbReference type="Proteomes" id="UP000794436"/>
    </source>
</evidence>
<accession>A0A8K1CH10</accession>
<dbReference type="Gene3D" id="1.10.238.10">
    <property type="entry name" value="EF-hand"/>
    <property type="match status" value="1"/>
</dbReference>
<proteinExistence type="predicted"/>
<dbReference type="GO" id="GO:0005509">
    <property type="term" value="F:calcium ion binding"/>
    <property type="evidence" value="ECO:0007669"/>
    <property type="project" value="InterPro"/>
</dbReference>
<dbReference type="InterPro" id="IPR011992">
    <property type="entry name" value="EF-hand-dom_pair"/>
</dbReference>
<dbReference type="InterPro" id="IPR025663">
    <property type="entry name" value="AKAP_28"/>
</dbReference>
<evidence type="ECO:0000256" key="1">
    <source>
        <dbReference type="SAM" id="MobiDB-lite"/>
    </source>
</evidence>
<dbReference type="InterPro" id="IPR002048">
    <property type="entry name" value="EF_hand_dom"/>
</dbReference>
<feature type="domain" description="EF-hand" evidence="2">
    <location>
        <begin position="141"/>
        <end position="176"/>
    </location>
</feature>
<organism evidence="3 4">
    <name type="scientific">Pythium oligandrum</name>
    <name type="common">Mycoparasitic fungus</name>
    <dbReference type="NCBI Taxonomy" id="41045"/>
    <lineage>
        <taxon>Eukaryota</taxon>
        <taxon>Sar</taxon>
        <taxon>Stramenopiles</taxon>
        <taxon>Oomycota</taxon>
        <taxon>Peronosporomycetes</taxon>
        <taxon>Pythiales</taxon>
        <taxon>Pythiaceae</taxon>
        <taxon>Pythium</taxon>
    </lineage>
</organism>
<name>A0A8K1CH10_PYTOL</name>
<gene>
    <name evidence="3" type="ORF">Poli38472_002340</name>
</gene>